<evidence type="ECO:0000313" key="6">
    <source>
        <dbReference type="EMBL" id="MEI5997911.1"/>
    </source>
</evidence>
<keyword evidence="1" id="KW-0805">Transcription regulation</keyword>
<dbReference type="InterPro" id="IPR009057">
    <property type="entry name" value="Homeodomain-like_sf"/>
</dbReference>
<proteinExistence type="predicted"/>
<evidence type="ECO:0000256" key="3">
    <source>
        <dbReference type="ARBA" id="ARBA00023163"/>
    </source>
</evidence>
<dbReference type="PANTHER" id="PTHR47506">
    <property type="entry name" value="TRANSCRIPTIONAL REGULATORY PROTEIN"/>
    <property type="match status" value="1"/>
</dbReference>
<keyword evidence="7" id="KW-1185">Reference proteome</keyword>
<name>A0ABU8IQZ1_9BURK</name>
<reference evidence="6 7" key="1">
    <citation type="journal article" date="2022" name="Arch. Microbiol.">
        <title>Paraburkholderia bengalensis sp. nov. isolated from roots of Oryza sativa, IR64.</title>
        <authorList>
            <person name="Nag P."/>
            <person name="Mondal N."/>
            <person name="Sarkar J."/>
            <person name="Das S."/>
        </authorList>
    </citation>
    <scope>NUCLEOTIDE SEQUENCE [LARGE SCALE GENOMIC DNA]</scope>
    <source>
        <strain evidence="6 7">IR64_4_BI</strain>
    </source>
</reference>
<feature type="DNA-binding region" description="H-T-H motif" evidence="4">
    <location>
        <begin position="30"/>
        <end position="49"/>
    </location>
</feature>
<dbReference type="PROSITE" id="PS50977">
    <property type="entry name" value="HTH_TETR_2"/>
    <property type="match status" value="1"/>
</dbReference>
<accession>A0ABU8IQZ1</accession>
<keyword evidence="2 4" id="KW-0238">DNA-binding</keyword>
<comment type="caution">
    <text evidence="6">The sequence shown here is derived from an EMBL/GenBank/DDBJ whole genome shotgun (WGS) entry which is preliminary data.</text>
</comment>
<sequence length="192" mass="21295">MGEFLMLDRREAILAAARATAQAHGYHGLNFRELADEIGVTNAGIHYYFPSKADLGVELAKRYWMDSSARLEAIWDNASDSLACLREYPKIFRDSLEDDNRMCLCGFMAAEYDDLPESIRNEIRVFASVHTSWLTKVLLRLDPSISHDLAFARAQAIFSAISGAQLMARGQSNVQAFDAAVDSCRAAGLIPT</sequence>
<dbReference type="EMBL" id="JACFYJ010000015">
    <property type="protein sequence ID" value="MEI5997911.1"/>
    <property type="molecule type" value="Genomic_DNA"/>
</dbReference>
<feature type="domain" description="HTH tetR-type" evidence="5">
    <location>
        <begin position="7"/>
        <end position="67"/>
    </location>
</feature>
<gene>
    <name evidence="6" type="ORF">H3V53_12095</name>
</gene>
<dbReference type="InterPro" id="IPR036271">
    <property type="entry name" value="Tet_transcr_reg_TetR-rel_C_sf"/>
</dbReference>
<dbReference type="PANTHER" id="PTHR47506:SF1">
    <property type="entry name" value="HTH-TYPE TRANSCRIPTIONAL REGULATOR YJDC"/>
    <property type="match status" value="1"/>
</dbReference>
<evidence type="ECO:0000313" key="7">
    <source>
        <dbReference type="Proteomes" id="UP001386437"/>
    </source>
</evidence>
<dbReference type="SUPFAM" id="SSF46689">
    <property type="entry name" value="Homeodomain-like"/>
    <property type="match status" value="1"/>
</dbReference>
<dbReference type="Proteomes" id="UP001386437">
    <property type="component" value="Unassembled WGS sequence"/>
</dbReference>
<organism evidence="6 7">
    <name type="scientific">Paraburkholderia bengalensis</name>
    <dbReference type="NCBI Taxonomy" id="2747562"/>
    <lineage>
        <taxon>Bacteria</taxon>
        <taxon>Pseudomonadati</taxon>
        <taxon>Pseudomonadota</taxon>
        <taxon>Betaproteobacteria</taxon>
        <taxon>Burkholderiales</taxon>
        <taxon>Burkholderiaceae</taxon>
        <taxon>Paraburkholderia</taxon>
    </lineage>
</organism>
<protein>
    <submittedName>
        <fullName evidence="6">TetR/AcrR family transcriptional regulator</fullName>
    </submittedName>
</protein>
<dbReference type="PRINTS" id="PR00455">
    <property type="entry name" value="HTHTETR"/>
</dbReference>
<evidence type="ECO:0000256" key="4">
    <source>
        <dbReference type="PROSITE-ProRule" id="PRU00335"/>
    </source>
</evidence>
<dbReference type="RefSeq" id="WP_336598120.1">
    <property type="nucleotide sequence ID" value="NZ_JACFYJ010000015.1"/>
</dbReference>
<evidence type="ECO:0000256" key="2">
    <source>
        <dbReference type="ARBA" id="ARBA00023125"/>
    </source>
</evidence>
<dbReference type="SUPFAM" id="SSF48498">
    <property type="entry name" value="Tetracyclin repressor-like, C-terminal domain"/>
    <property type="match status" value="1"/>
</dbReference>
<dbReference type="Pfam" id="PF00440">
    <property type="entry name" value="TetR_N"/>
    <property type="match status" value="1"/>
</dbReference>
<dbReference type="Gene3D" id="1.10.357.10">
    <property type="entry name" value="Tetracycline Repressor, domain 2"/>
    <property type="match status" value="1"/>
</dbReference>
<evidence type="ECO:0000256" key="1">
    <source>
        <dbReference type="ARBA" id="ARBA00023015"/>
    </source>
</evidence>
<dbReference type="InterPro" id="IPR001647">
    <property type="entry name" value="HTH_TetR"/>
</dbReference>
<keyword evidence="3" id="KW-0804">Transcription</keyword>
<evidence type="ECO:0000259" key="5">
    <source>
        <dbReference type="PROSITE" id="PS50977"/>
    </source>
</evidence>